<name>A0A154BVH7_ANASB</name>
<dbReference type="InterPro" id="IPR027417">
    <property type="entry name" value="P-loop_NTPase"/>
</dbReference>
<dbReference type="Pfam" id="PF05673">
    <property type="entry name" value="DUF815"/>
    <property type="match status" value="1"/>
</dbReference>
<accession>A0A154BVH7</accession>
<dbReference type="InterPro" id="IPR008533">
    <property type="entry name" value="DUF815"/>
</dbReference>
<evidence type="ECO:0000313" key="3">
    <source>
        <dbReference type="Proteomes" id="UP000076268"/>
    </source>
</evidence>
<dbReference type="SUPFAM" id="SSF52540">
    <property type="entry name" value="P-loop containing nucleoside triphosphate hydrolases"/>
    <property type="match status" value="1"/>
</dbReference>
<dbReference type="STRING" id="1794912.AXX12_00365"/>
<keyword evidence="3" id="KW-1185">Reference proteome</keyword>
<dbReference type="CDD" id="cd00009">
    <property type="entry name" value="AAA"/>
    <property type="match status" value="1"/>
</dbReference>
<evidence type="ECO:0000313" key="2">
    <source>
        <dbReference type="EMBL" id="KYZ78034.1"/>
    </source>
</evidence>
<dbReference type="EMBL" id="LSGP01000001">
    <property type="protein sequence ID" value="KYZ78034.1"/>
    <property type="molecule type" value="Genomic_DNA"/>
</dbReference>
<sequence>MATVFSELEKLLVYRNLLQDDLVKKLAALETGEEYLLNYELAGELIQFAEETGLSGNLPLSYILYQIGCGKNVFSSTAEKDGNRVGKDLLKAVTHDVVILKKLLNTGLKFGTADSFIANYQPTHPQTTSSFTALQDYFYDKTATYSPEQIAVFLSQLYARYGYGEMATCTAFKWDWNQGLVGVKHADPVQLEDIVGYERQKQTLIENTEAFIAGRPANNVLLVGARGTGKSTSVKALANRYYDQGLRLVEASKRDLECLPAIMNALRPWGKKFIVFLDDLSFEEFEVGYKNLKSVMDGGLEAKPENVLIYATSNRRHLVREVWNDRAGDELHNQDTINEKISLSDRFGITLTFASPNQEEYLNIVEKIAKKNDIPLSLAELRSQALRWEMAHSGRSGRLARQFIANLSGKTVEKGRE</sequence>
<protein>
    <recommendedName>
        <fullName evidence="1">AAA+ ATPase domain-containing protein</fullName>
    </recommendedName>
</protein>
<dbReference type="RefSeq" id="WP_066236647.1">
    <property type="nucleotide sequence ID" value="NZ_LSGP01000001.1"/>
</dbReference>
<dbReference type="OrthoDB" id="9812140at2"/>
<comment type="caution">
    <text evidence="2">The sequence shown here is derived from an EMBL/GenBank/DDBJ whole genome shotgun (WGS) entry which is preliminary data.</text>
</comment>
<dbReference type="InterPro" id="IPR003593">
    <property type="entry name" value="AAA+_ATPase"/>
</dbReference>
<dbReference type="SMART" id="SM00382">
    <property type="entry name" value="AAA"/>
    <property type="match status" value="1"/>
</dbReference>
<dbReference type="Gene3D" id="3.40.50.300">
    <property type="entry name" value="P-loop containing nucleotide triphosphate hydrolases"/>
    <property type="match status" value="1"/>
</dbReference>
<organism evidence="2 3">
    <name type="scientific">Anaerosporomusa subterranea</name>
    <dbReference type="NCBI Taxonomy" id="1794912"/>
    <lineage>
        <taxon>Bacteria</taxon>
        <taxon>Bacillati</taxon>
        <taxon>Bacillota</taxon>
        <taxon>Negativicutes</taxon>
        <taxon>Acetonemataceae</taxon>
        <taxon>Anaerosporomusa</taxon>
    </lineage>
</organism>
<dbReference type="Proteomes" id="UP000076268">
    <property type="component" value="Unassembled WGS sequence"/>
</dbReference>
<dbReference type="PANTHER" id="PTHR42935">
    <property type="entry name" value="SLR0930 PROTEIN"/>
    <property type="match status" value="1"/>
</dbReference>
<evidence type="ECO:0000259" key="1">
    <source>
        <dbReference type="SMART" id="SM00382"/>
    </source>
</evidence>
<gene>
    <name evidence="2" type="ORF">AXX12_00365</name>
</gene>
<feature type="domain" description="AAA+ ATPase" evidence="1">
    <location>
        <begin position="216"/>
        <end position="338"/>
    </location>
</feature>
<proteinExistence type="predicted"/>
<dbReference type="PANTHER" id="PTHR42935:SF1">
    <property type="entry name" value="SLR0930 PROTEIN"/>
    <property type="match status" value="1"/>
</dbReference>
<dbReference type="AlphaFoldDB" id="A0A154BVH7"/>
<reference evidence="2 3" key="1">
    <citation type="submission" date="2016-02" db="EMBL/GenBank/DDBJ databases">
        <title>Anaerosporomusa subterraneum gen. nov., sp. nov., a spore-forming obligate anaerobe isolated from saprolite.</title>
        <authorList>
            <person name="Choi J.K."/>
            <person name="Shah M."/>
            <person name="Yee N."/>
        </authorList>
    </citation>
    <scope>NUCLEOTIDE SEQUENCE [LARGE SCALE GENOMIC DNA]</scope>
    <source>
        <strain evidence="2 3">RU4</strain>
    </source>
</reference>